<protein>
    <recommendedName>
        <fullName evidence="1">FAS1 domain-containing protein</fullName>
    </recommendedName>
</protein>
<gene>
    <name evidence="2" type="ORF">PL8927_710026</name>
</gene>
<dbReference type="SUPFAM" id="SSF82153">
    <property type="entry name" value="FAS1 domain"/>
    <property type="match status" value="1"/>
</dbReference>
<dbReference type="GO" id="GO:0005615">
    <property type="term" value="C:extracellular space"/>
    <property type="evidence" value="ECO:0007669"/>
    <property type="project" value="TreeGrafter"/>
</dbReference>
<organism evidence="2 3">
    <name type="scientific">Planktothrix serta PCC 8927</name>
    <dbReference type="NCBI Taxonomy" id="671068"/>
    <lineage>
        <taxon>Bacteria</taxon>
        <taxon>Bacillati</taxon>
        <taxon>Cyanobacteriota</taxon>
        <taxon>Cyanophyceae</taxon>
        <taxon>Oscillatoriophycideae</taxon>
        <taxon>Oscillatoriales</taxon>
        <taxon>Microcoleaceae</taxon>
        <taxon>Planktothrix</taxon>
    </lineage>
</organism>
<dbReference type="PANTHER" id="PTHR10900:SF77">
    <property type="entry name" value="FI19380P1"/>
    <property type="match status" value="1"/>
</dbReference>
<evidence type="ECO:0000313" key="3">
    <source>
        <dbReference type="Proteomes" id="UP000184550"/>
    </source>
</evidence>
<reference evidence="2" key="1">
    <citation type="submission" date="2019-10" db="EMBL/GenBank/DDBJ databases">
        <authorList>
            <consortium name="Genoscope - CEA"/>
            <person name="William W."/>
        </authorList>
    </citation>
    <scope>NUCLEOTIDE SEQUENCE [LARGE SCALE GENOMIC DNA]</scope>
    <source>
        <strain evidence="2">BBR_PRJEB10992</strain>
    </source>
</reference>
<dbReference type="InterPro" id="IPR036378">
    <property type="entry name" value="FAS1_dom_sf"/>
</dbReference>
<proteinExistence type="predicted"/>
<evidence type="ECO:0000259" key="1">
    <source>
        <dbReference type="PROSITE" id="PS50213"/>
    </source>
</evidence>
<dbReference type="FunFam" id="2.30.180.10:FF:000019">
    <property type="entry name" value="Cell surface lipoprotein"/>
    <property type="match status" value="1"/>
</dbReference>
<dbReference type="PROSITE" id="PS50213">
    <property type="entry name" value="FAS1"/>
    <property type="match status" value="1"/>
</dbReference>
<dbReference type="Pfam" id="PF02469">
    <property type="entry name" value="Fasciclin"/>
    <property type="match status" value="1"/>
</dbReference>
<dbReference type="AlphaFoldDB" id="A0A7Z9BX95"/>
<keyword evidence="3" id="KW-1185">Reference proteome</keyword>
<dbReference type="Proteomes" id="UP000184550">
    <property type="component" value="Unassembled WGS sequence"/>
</dbReference>
<dbReference type="SMART" id="SM00554">
    <property type="entry name" value="FAS1"/>
    <property type="match status" value="1"/>
</dbReference>
<evidence type="ECO:0000313" key="2">
    <source>
        <dbReference type="EMBL" id="VXD21032.1"/>
    </source>
</evidence>
<name>A0A7Z9BX95_9CYAN</name>
<comment type="caution">
    <text evidence="2">The sequence shown here is derived from an EMBL/GenBank/DDBJ whole genome shotgun (WGS) entry which is preliminary data.</text>
</comment>
<feature type="domain" description="FAS1" evidence="1">
    <location>
        <begin position="54"/>
        <end position="184"/>
    </location>
</feature>
<dbReference type="Gene3D" id="2.30.180.10">
    <property type="entry name" value="FAS1 domain"/>
    <property type="match status" value="1"/>
</dbReference>
<dbReference type="PANTHER" id="PTHR10900">
    <property type="entry name" value="PERIOSTIN-RELATED"/>
    <property type="match status" value="1"/>
</dbReference>
<accession>A0A7Z9BX95</accession>
<dbReference type="InterPro" id="IPR000782">
    <property type="entry name" value="FAS1_domain"/>
</dbReference>
<dbReference type="InterPro" id="IPR050904">
    <property type="entry name" value="Adhesion/Biosynth-related"/>
</dbReference>
<dbReference type="EMBL" id="CZCU02000148">
    <property type="protein sequence ID" value="VXD21032.1"/>
    <property type="molecule type" value="Genomic_DNA"/>
</dbReference>
<dbReference type="OrthoDB" id="9800666at2"/>
<sequence>MMTIQNYFQKLKQITAFLGVVGVTLLGSFPVEAQLYPNTLTNSVKIAQIPATTSLDIVDTVVSAGEFTILTQALQSADLVDILKGEGPFTLFAPTDKAFSELPPGTLEELLKPENKAQLVKVLTYHVVPGKVLSTDLKSGEVETVEGDTIKVEVGTSVKIDNATVIKADVPASNGVIHVIDTVILPN</sequence>